<evidence type="ECO:0000313" key="7">
    <source>
        <dbReference type="Proteomes" id="UP000314011"/>
    </source>
</evidence>
<proteinExistence type="inferred from homology"/>
<dbReference type="PANTHER" id="PTHR33337:SF44">
    <property type="entry name" value="DUF636 DOMAIN PROTEIN (AFU_ORTHOLOGUE AFUA_1G09754)"/>
    <property type="match status" value="1"/>
</dbReference>
<dbReference type="Pfam" id="PF04828">
    <property type="entry name" value="GFA"/>
    <property type="match status" value="1"/>
</dbReference>
<dbReference type="RefSeq" id="WP_140193104.1">
    <property type="nucleotide sequence ID" value="NZ_CP065915.1"/>
</dbReference>
<keyword evidence="4" id="KW-0456">Lyase</keyword>
<evidence type="ECO:0000256" key="1">
    <source>
        <dbReference type="ARBA" id="ARBA00005495"/>
    </source>
</evidence>
<sequence length="159" mass="17409">MPVTLSGSCRCGAVSFTVASHAPVPYQRCYCSICRKTGGGGGYAVNISAISDTLSVEGEAALGTYRAEIEGEVSKGERRYCTRCATALWLFDPRWPELLHPFASAIDSALPVPPSLVHLMLDFKPDWVIAEVGPEGETYARYPEKSLEAWHREKGLWVD</sequence>
<evidence type="ECO:0000313" key="6">
    <source>
        <dbReference type="EMBL" id="TNY32427.1"/>
    </source>
</evidence>
<keyword evidence="7" id="KW-1185">Reference proteome</keyword>
<evidence type="ECO:0000256" key="4">
    <source>
        <dbReference type="ARBA" id="ARBA00023239"/>
    </source>
</evidence>
<feature type="domain" description="CENP-V/GFA" evidence="5">
    <location>
        <begin position="5"/>
        <end position="151"/>
    </location>
</feature>
<dbReference type="Proteomes" id="UP000314011">
    <property type="component" value="Unassembled WGS sequence"/>
</dbReference>
<dbReference type="InterPro" id="IPR006913">
    <property type="entry name" value="CENP-V/GFA"/>
</dbReference>
<evidence type="ECO:0000259" key="5">
    <source>
        <dbReference type="PROSITE" id="PS51891"/>
    </source>
</evidence>
<dbReference type="AlphaFoldDB" id="A0A5C5GEG1"/>
<dbReference type="EMBL" id="VFFF01000001">
    <property type="protein sequence ID" value="TNY32427.1"/>
    <property type="molecule type" value="Genomic_DNA"/>
</dbReference>
<comment type="similarity">
    <text evidence="1">Belongs to the Gfa family.</text>
</comment>
<dbReference type="OrthoDB" id="9807246at2"/>
<keyword evidence="2" id="KW-0479">Metal-binding</keyword>
<dbReference type="Gene3D" id="2.170.150.70">
    <property type="match status" value="1"/>
</dbReference>
<dbReference type="PANTHER" id="PTHR33337">
    <property type="entry name" value="GFA DOMAIN-CONTAINING PROTEIN"/>
    <property type="match status" value="1"/>
</dbReference>
<gene>
    <name evidence="6" type="ORF">FHY64_03805</name>
</gene>
<dbReference type="PROSITE" id="PS51891">
    <property type="entry name" value="CENP_V_GFA"/>
    <property type="match status" value="1"/>
</dbReference>
<evidence type="ECO:0000256" key="3">
    <source>
        <dbReference type="ARBA" id="ARBA00022833"/>
    </source>
</evidence>
<evidence type="ECO:0000256" key="2">
    <source>
        <dbReference type="ARBA" id="ARBA00022723"/>
    </source>
</evidence>
<accession>A0A5C5GEG1</accession>
<dbReference type="InterPro" id="IPR011057">
    <property type="entry name" value="Mss4-like_sf"/>
</dbReference>
<protein>
    <submittedName>
        <fullName evidence="6">GFA family protein</fullName>
    </submittedName>
</protein>
<keyword evidence="3" id="KW-0862">Zinc</keyword>
<organism evidence="6 7">
    <name type="scientific">Pelagovum pacificum</name>
    <dbReference type="NCBI Taxonomy" id="2588711"/>
    <lineage>
        <taxon>Bacteria</taxon>
        <taxon>Pseudomonadati</taxon>
        <taxon>Pseudomonadota</taxon>
        <taxon>Alphaproteobacteria</taxon>
        <taxon>Rhodobacterales</taxon>
        <taxon>Paracoccaceae</taxon>
        <taxon>Pelagovum</taxon>
    </lineage>
</organism>
<reference evidence="6 7" key="1">
    <citation type="submission" date="2019-06" db="EMBL/GenBank/DDBJ databases">
        <title>Genome of new Rhodobacteraceae sp. SM1903.</title>
        <authorList>
            <person name="Ren X."/>
        </authorList>
    </citation>
    <scope>NUCLEOTIDE SEQUENCE [LARGE SCALE GENOMIC DNA]</scope>
    <source>
        <strain evidence="6 7">SM1903</strain>
    </source>
</reference>
<comment type="caution">
    <text evidence="6">The sequence shown here is derived from an EMBL/GenBank/DDBJ whole genome shotgun (WGS) entry which is preliminary data.</text>
</comment>
<dbReference type="SUPFAM" id="SSF51316">
    <property type="entry name" value="Mss4-like"/>
    <property type="match status" value="1"/>
</dbReference>
<dbReference type="GO" id="GO:0016846">
    <property type="term" value="F:carbon-sulfur lyase activity"/>
    <property type="evidence" value="ECO:0007669"/>
    <property type="project" value="InterPro"/>
</dbReference>
<name>A0A5C5GEG1_9RHOB</name>
<dbReference type="GO" id="GO:0046872">
    <property type="term" value="F:metal ion binding"/>
    <property type="evidence" value="ECO:0007669"/>
    <property type="project" value="UniProtKB-KW"/>
</dbReference>